<dbReference type="Proteomes" id="UP001379533">
    <property type="component" value="Chromosome"/>
</dbReference>
<reference evidence="1 2" key="1">
    <citation type="submission" date="2021-12" db="EMBL/GenBank/DDBJ databases">
        <title>Discovery of the Pendulisporaceae a myxobacterial family with distinct sporulation behavior and unique specialized metabolism.</title>
        <authorList>
            <person name="Garcia R."/>
            <person name="Popoff A."/>
            <person name="Bader C.D."/>
            <person name="Loehr J."/>
            <person name="Walesch S."/>
            <person name="Walt C."/>
            <person name="Boldt J."/>
            <person name="Bunk B."/>
            <person name="Haeckl F.J.F.P.J."/>
            <person name="Gunesch A.P."/>
            <person name="Birkelbach J."/>
            <person name="Nuebel U."/>
            <person name="Pietschmann T."/>
            <person name="Bach T."/>
            <person name="Mueller R."/>
        </authorList>
    </citation>
    <scope>NUCLEOTIDE SEQUENCE [LARGE SCALE GENOMIC DNA]</scope>
    <source>
        <strain evidence="1 2">MSr12523</strain>
    </source>
</reference>
<proteinExistence type="predicted"/>
<name>A0ABZ2K4Z2_9BACT</name>
<protein>
    <submittedName>
        <fullName evidence="1">Uncharacterized protein</fullName>
    </submittedName>
</protein>
<organism evidence="1 2">
    <name type="scientific">Pendulispora brunnea</name>
    <dbReference type="NCBI Taxonomy" id="2905690"/>
    <lineage>
        <taxon>Bacteria</taxon>
        <taxon>Pseudomonadati</taxon>
        <taxon>Myxococcota</taxon>
        <taxon>Myxococcia</taxon>
        <taxon>Myxococcales</taxon>
        <taxon>Sorangiineae</taxon>
        <taxon>Pendulisporaceae</taxon>
        <taxon>Pendulispora</taxon>
    </lineage>
</organism>
<keyword evidence="2" id="KW-1185">Reference proteome</keyword>
<evidence type="ECO:0000313" key="1">
    <source>
        <dbReference type="EMBL" id="WXA91854.1"/>
    </source>
</evidence>
<dbReference type="RefSeq" id="WP_394842472.1">
    <property type="nucleotide sequence ID" value="NZ_CP089982.1"/>
</dbReference>
<evidence type="ECO:0000313" key="2">
    <source>
        <dbReference type="Proteomes" id="UP001379533"/>
    </source>
</evidence>
<accession>A0ABZ2K4Z2</accession>
<sequence>MASALPRIAKADPTSWLAVGGGFGLQRDGATDTMDRAGTLNATFGVGTSPNARVVVGGVVRSVTYFSLGTDLGLAARITSGGFSRGDWGLAFDAGVAARLWKDGDHGRTPLQAVLTLGMPWGPQLAVGAQFLSLAGNTGTAGGFVALEIDFLRLTVMRKGSTDAYWFNPSPAGGREQ</sequence>
<dbReference type="EMBL" id="CP089982">
    <property type="protein sequence ID" value="WXA91854.1"/>
    <property type="molecule type" value="Genomic_DNA"/>
</dbReference>
<gene>
    <name evidence="1" type="ORF">LZC95_36060</name>
</gene>